<comment type="caution">
    <text evidence="5">The sequence shown here is derived from an EMBL/GenBank/DDBJ whole genome shotgun (WGS) entry which is preliminary data.</text>
</comment>
<keyword evidence="4" id="KW-0067">ATP-binding</keyword>
<evidence type="ECO:0000256" key="3">
    <source>
        <dbReference type="ARBA" id="ARBA00022741"/>
    </source>
</evidence>
<keyword evidence="3" id="KW-0547">Nucleotide-binding</keyword>
<dbReference type="PANTHER" id="PTHR11088">
    <property type="entry name" value="TRNA DIMETHYLALLYLTRANSFERASE"/>
    <property type="match status" value="1"/>
</dbReference>
<dbReference type="Proteomes" id="UP000218113">
    <property type="component" value="Unassembled WGS sequence"/>
</dbReference>
<dbReference type="InterPro" id="IPR027417">
    <property type="entry name" value="P-loop_NTPase"/>
</dbReference>
<accession>A0A2A4T247</accession>
<dbReference type="SUPFAM" id="SSF52540">
    <property type="entry name" value="P-loop containing nucleoside triphosphate hydrolases"/>
    <property type="match status" value="1"/>
</dbReference>
<dbReference type="PANTHER" id="PTHR11088:SF60">
    <property type="entry name" value="TRNA DIMETHYLALLYLTRANSFERASE"/>
    <property type="match status" value="1"/>
</dbReference>
<dbReference type="GO" id="GO:0006400">
    <property type="term" value="P:tRNA modification"/>
    <property type="evidence" value="ECO:0007669"/>
    <property type="project" value="TreeGrafter"/>
</dbReference>
<organism evidence="5 6">
    <name type="scientific">SAR324 cluster bacterium</name>
    <dbReference type="NCBI Taxonomy" id="2024889"/>
    <lineage>
        <taxon>Bacteria</taxon>
        <taxon>Deltaproteobacteria</taxon>
        <taxon>SAR324 cluster</taxon>
    </lineage>
</organism>
<keyword evidence="2" id="KW-0808">Transferase</keyword>
<evidence type="ECO:0000313" key="6">
    <source>
        <dbReference type="Proteomes" id="UP000218113"/>
    </source>
</evidence>
<sequence>MRPRFLTVSSMQPTRLIAVVGPTASGKTDLGIQLAQELDAEIISADSMQIYRGMDIGTAKPTTAEQSAVPHHLIDILNPDKPYNAGKFADDADDVILKLASKGKAALLLGGTGLYLRALFHGIIPVPDI</sequence>
<proteinExistence type="inferred from homology"/>
<gene>
    <name evidence="5" type="ORF">COB67_09035</name>
</gene>
<dbReference type="Pfam" id="PF01715">
    <property type="entry name" value="IPPT"/>
    <property type="match status" value="1"/>
</dbReference>
<dbReference type="GO" id="GO:0052381">
    <property type="term" value="F:tRNA dimethylallyltransferase activity"/>
    <property type="evidence" value="ECO:0007669"/>
    <property type="project" value="TreeGrafter"/>
</dbReference>
<dbReference type="AlphaFoldDB" id="A0A2A4T247"/>
<comment type="similarity">
    <text evidence="1">Belongs to the IPP transferase family.</text>
</comment>
<name>A0A2A4T247_9DELT</name>
<evidence type="ECO:0000256" key="1">
    <source>
        <dbReference type="ARBA" id="ARBA00005842"/>
    </source>
</evidence>
<dbReference type="Gene3D" id="3.40.50.300">
    <property type="entry name" value="P-loop containing nucleotide triphosphate hydrolases"/>
    <property type="match status" value="1"/>
</dbReference>
<dbReference type="InterPro" id="IPR039657">
    <property type="entry name" value="Dimethylallyltransferase"/>
</dbReference>
<protein>
    <recommendedName>
        <fullName evidence="7">tRNA (Adenosine(37)-N6)-dimethylallyltransferase MiaA</fullName>
    </recommendedName>
</protein>
<evidence type="ECO:0000256" key="4">
    <source>
        <dbReference type="ARBA" id="ARBA00022840"/>
    </source>
</evidence>
<evidence type="ECO:0000313" key="5">
    <source>
        <dbReference type="EMBL" id="PCI27225.1"/>
    </source>
</evidence>
<evidence type="ECO:0008006" key="7">
    <source>
        <dbReference type="Google" id="ProtNLM"/>
    </source>
</evidence>
<reference evidence="6" key="1">
    <citation type="submission" date="2017-08" db="EMBL/GenBank/DDBJ databases">
        <title>A dynamic microbial community with high functional redundancy inhabits the cold, oxic subseafloor aquifer.</title>
        <authorList>
            <person name="Tully B.J."/>
            <person name="Wheat C.G."/>
            <person name="Glazer B.T."/>
            <person name="Huber J.A."/>
        </authorList>
    </citation>
    <scope>NUCLEOTIDE SEQUENCE [LARGE SCALE GENOMIC DNA]</scope>
</reference>
<dbReference type="EMBL" id="NVSR01000068">
    <property type="protein sequence ID" value="PCI27225.1"/>
    <property type="molecule type" value="Genomic_DNA"/>
</dbReference>
<dbReference type="GO" id="GO:0005524">
    <property type="term" value="F:ATP binding"/>
    <property type="evidence" value="ECO:0007669"/>
    <property type="project" value="UniProtKB-KW"/>
</dbReference>
<evidence type="ECO:0000256" key="2">
    <source>
        <dbReference type="ARBA" id="ARBA00022679"/>
    </source>
</evidence>